<accession>A0A2X0P0E2</accession>
<reference evidence="1 2" key="1">
    <citation type="submission" date="2016-11" db="EMBL/GenBank/DDBJ databases">
        <authorList>
            <person name="Jaros S."/>
            <person name="Januszkiewicz K."/>
            <person name="Wedrychowicz H."/>
        </authorList>
    </citation>
    <scope>NUCLEOTIDE SEQUENCE [LARGE SCALE GENOMIC DNA]</scope>
</reference>
<proteinExistence type="predicted"/>
<dbReference type="AlphaFoldDB" id="A0A2X0P0E2"/>
<keyword evidence="2" id="KW-1185">Reference proteome</keyword>
<dbReference type="Proteomes" id="UP000249464">
    <property type="component" value="Unassembled WGS sequence"/>
</dbReference>
<organism evidence="1 2">
    <name type="scientific">Microbotryum silenes-dioicae</name>
    <dbReference type="NCBI Taxonomy" id="796604"/>
    <lineage>
        <taxon>Eukaryota</taxon>
        <taxon>Fungi</taxon>
        <taxon>Dikarya</taxon>
        <taxon>Basidiomycota</taxon>
        <taxon>Pucciniomycotina</taxon>
        <taxon>Microbotryomycetes</taxon>
        <taxon>Microbotryales</taxon>
        <taxon>Microbotryaceae</taxon>
        <taxon>Microbotryum</taxon>
    </lineage>
</organism>
<dbReference type="EMBL" id="FQNC01000043">
    <property type="protein sequence ID" value="SGY47769.1"/>
    <property type="molecule type" value="Genomic_DNA"/>
</dbReference>
<protein>
    <submittedName>
        <fullName evidence="1">BQ5605_C001g00571 protein</fullName>
    </submittedName>
</protein>
<gene>
    <name evidence="1" type="primary">BQ5605_C001g00571</name>
    <name evidence="1" type="ORF">BQ5605_C001G00571</name>
</gene>
<name>A0A2X0P0E2_9BASI</name>
<evidence type="ECO:0000313" key="1">
    <source>
        <dbReference type="EMBL" id="SGY47769.1"/>
    </source>
</evidence>
<sequence>MGGPAWWNPQRGVLRWELFSSAAKSFLRSTISRVGVGIADKHRHFRARRRKVVGASVSAWW</sequence>
<evidence type="ECO:0000313" key="2">
    <source>
        <dbReference type="Proteomes" id="UP000249464"/>
    </source>
</evidence>